<keyword evidence="10 11" id="KW-0998">Cell outer membrane</keyword>
<keyword evidence="8 12" id="KW-0798">TonB box</keyword>
<dbReference type="InterPro" id="IPR012910">
    <property type="entry name" value="Plug_dom"/>
</dbReference>
<evidence type="ECO:0000256" key="1">
    <source>
        <dbReference type="ARBA" id="ARBA00004571"/>
    </source>
</evidence>
<gene>
    <name evidence="16" type="ordered locus">Swit_2033</name>
</gene>
<keyword evidence="2 11" id="KW-0813">Transport</keyword>
<evidence type="ECO:0000256" key="7">
    <source>
        <dbReference type="ARBA" id="ARBA00023065"/>
    </source>
</evidence>
<keyword evidence="3 11" id="KW-1134">Transmembrane beta strand</keyword>
<evidence type="ECO:0000256" key="2">
    <source>
        <dbReference type="ARBA" id="ARBA00022448"/>
    </source>
</evidence>
<evidence type="ECO:0000256" key="4">
    <source>
        <dbReference type="ARBA" id="ARBA00022496"/>
    </source>
</evidence>
<evidence type="ECO:0000256" key="12">
    <source>
        <dbReference type="RuleBase" id="RU003357"/>
    </source>
</evidence>
<keyword evidence="13" id="KW-0732">Signal</keyword>
<evidence type="ECO:0000256" key="10">
    <source>
        <dbReference type="ARBA" id="ARBA00023237"/>
    </source>
</evidence>
<name>A0A9J9HBG3_RHIWR</name>
<keyword evidence="17" id="KW-1185">Reference proteome</keyword>
<dbReference type="AlphaFoldDB" id="A0A9J9HBG3"/>
<evidence type="ECO:0000256" key="11">
    <source>
        <dbReference type="PROSITE-ProRule" id="PRU01360"/>
    </source>
</evidence>
<evidence type="ECO:0000259" key="14">
    <source>
        <dbReference type="Pfam" id="PF00593"/>
    </source>
</evidence>
<dbReference type="SUPFAM" id="SSF56935">
    <property type="entry name" value="Porins"/>
    <property type="match status" value="1"/>
</dbReference>
<keyword evidence="16" id="KW-0675">Receptor</keyword>
<evidence type="ECO:0000313" key="17">
    <source>
        <dbReference type="Proteomes" id="UP000001989"/>
    </source>
</evidence>
<feature type="signal peptide" evidence="13">
    <location>
        <begin position="1"/>
        <end position="28"/>
    </location>
</feature>
<accession>A0A9J9HBG3</accession>
<keyword evidence="6" id="KW-0408">Iron</keyword>
<keyword evidence="9 11" id="KW-0472">Membrane</keyword>
<dbReference type="InterPro" id="IPR036942">
    <property type="entry name" value="Beta-barrel_TonB_sf"/>
</dbReference>
<feature type="domain" description="TonB-dependent receptor-like beta-barrel" evidence="14">
    <location>
        <begin position="292"/>
        <end position="782"/>
    </location>
</feature>
<dbReference type="Pfam" id="PF00593">
    <property type="entry name" value="TonB_dep_Rec_b-barrel"/>
    <property type="match status" value="1"/>
</dbReference>
<dbReference type="PANTHER" id="PTHR32552:SF81">
    <property type="entry name" value="TONB-DEPENDENT OUTER MEMBRANE RECEPTOR"/>
    <property type="match status" value="1"/>
</dbReference>
<dbReference type="GO" id="GO:0009279">
    <property type="term" value="C:cell outer membrane"/>
    <property type="evidence" value="ECO:0007669"/>
    <property type="project" value="UniProtKB-SubCell"/>
</dbReference>
<evidence type="ECO:0000259" key="15">
    <source>
        <dbReference type="Pfam" id="PF07715"/>
    </source>
</evidence>
<dbReference type="InterPro" id="IPR000531">
    <property type="entry name" value="Beta-barrel_TonB"/>
</dbReference>
<evidence type="ECO:0000256" key="13">
    <source>
        <dbReference type="SAM" id="SignalP"/>
    </source>
</evidence>
<comment type="similarity">
    <text evidence="11 12">Belongs to the TonB-dependent receptor family.</text>
</comment>
<dbReference type="KEGG" id="swi:Swit_2033"/>
<evidence type="ECO:0000256" key="3">
    <source>
        <dbReference type="ARBA" id="ARBA00022452"/>
    </source>
</evidence>
<evidence type="ECO:0000256" key="5">
    <source>
        <dbReference type="ARBA" id="ARBA00022692"/>
    </source>
</evidence>
<protein>
    <submittedName>
        <fullName evidence="16">TonB-dependent receptor</fullName>
    </submittedName>
</protein>
<evidence type="ECO:0000256" key="6">
    <source>
        <dbReference type="ARBA" id="ARBA00023004"/>
    </source>
</evidence>
<evidence type="ECO:0000256" key="8">
    <source>
        <dbReference type="ARBA" id="ARBA00023077"/>
    </source>
</evidence>
<proteinExistence type="inferred from homology"/>
<keyword evidence="5 11" id="KW-0812">Transmembrane</keyword>
<keyword evidence="7" id="KW-0406">Ion transport</keyword>
<evidence type="ECO:0000313" key="16">
    <source>
        <dbReference type="EMBL" id="ABQ68392.1"/>
    </source>
</evidence>
<organism evidence="16 17">
    <name type="scientific">Rhizorhabdus wittichii (strain DSM 6014 / CCUG 31198 / JCM 15750 / NBRC 105917 / EY 4224 / RW1)</name>
    <name type="common">Sphingomonas wittichii</name>
    <dbReference type="NCBI Taxonomy" id="392499"/>
    <lineage>
        <taxon>Bacteria</taxon>
        <taxon>Pseudomonadati</taxon>
        <taxon>Pseudomonadota</taxon>
        <taxon>Alphaproteobacteria</taxon>
        <taxon>Sphingomonadales</taxon>
        <taxon>Sphingomonadaceae</taxon>
        <taxon>Rhizorhabdus</taxon>
    </lineage>
</organism>
<dbReference type="Pfam" id="PF07715">
    <property type="entry name" value="Plug"/>
    <property type="match status" value="1"/>
</dbReference>
<feature type="chain" id="PRO_5039930575" evidence="13">
    <location>
        <begin position="29"/>
        <end position="818"/>
    </location>
</feature>
<keyword evidence="4" id="KW-0410">Iron transport</keyword>
<reference evidence="16 17" key="1">
    <citation type="journal article" date="2010" name="J. Bacteriol.">
        <title>Genome sequence of the dioxin-mineralizing bacterium Sphingomonas wittichii RW1.</title>
        <authorList>
            <person name="Miller T.R."/>
            <person name="Delcher A.L."/>
            <person name="Salzberg S.L."/>
            <person name="Saunders E."/>
            <person name="Detter J.C."/>
            <person name="Halden R.U."/>
        </authorList>
    </citation>
    <scope>NUCLEOTIDE SEQUENCE [LARGE SCALE GENOMIC DNA]</scope>
    <source>
        <strain evidence="17">DSM 6014 / CCUG 31198 / JCM 15750 / NBRC 105917 / EY 4224 / RW1</strain>
    </source>
</reference>
<dbReference type="GO" id="GO:0006826">
    <property type="term" value="P:iron ion transport"/>
    <property type="evidence" value="ECO:0007669"/>
    <property type="project" value="UniProtKB-KW"/>
</dbReference>
<dbReference type="Proteomes" id="UP000001989">
    <property type="component" value="Chromosome"/>
</dbReference>
<evidence type="ECO:0000256" key="9">
    <source>
        <dbReference type="ARBA" id="ARBA00023136"/>
    </source>
</evidence>
<feature type="domain" description="TonB-dependent receptor plug" evidence="15">
    <location>
        <begin position="49"/>
        <end position="155"/>
    </location>
</feature>
<dbReference type="EMBL" id="CP000699">
    <property type="protein sequence ID" value="ABQ68392.1"/>
    <property type="molecule type" value="Genomic_DNA"/>
</dbReference>
<dbReference type="InterPro" id="IPR039426">
    <property type="entry name" value="TonB-dep_rcpt-like"/>
</dbReference>
<dbReference type="PANTHER" id="PTHR32552">
    <property type="entry name" value="FERRICHROME IRON RECEPTOR-RELATED"/>
    <property type="match status" value="1"/>
</dbReference>
<dbReference type="Gene3D" id="2.40.170.20">
    <property type="entry name" value="TonB-dependent receptor, beta-barrel domain"/>
    <property type="match status" value="2"/>
</dbReference>
<comment type="subcellular location">
    <subcellularLocation>
        <location evidence="1 11">Cell outer membrane</location>
        <topology evidence="1 11">Multi-pass membrane protein</topology>
    </subcellularLocation>
</comment>
<dbReference type="PROSITE" id="PS52016">
    <property type="entry name" value="TONB_DEPENDENT_REC_3"/>
    <property type="match status" value="1"/>
</dbReference>
<sequence length="818" mass="88820">MIKRDIRSTASAIILTMGLMDAASMAQAQTMPADGSDIVVTARRSSEKLKDVPASISVIDNSTIKNAGVVTITQMTNLVSGMTIVANTSQVGDTQINIRGINGARDAESNVALVVDGILKTNTSALNQYQGDLQQVEILKGPQGAYYGRNAAAGAIVMTTKAPGDMFVVEGRASYATQDTRLLQGSVSGPISETAGFVLSGDYRSTDGFYRNTGPTPATRGHSVDDSRNWNIGGRIVLTPTDADRIDLKARYGKIRATPLAFDAVFALPGFAGAFGNPLFDEDVNDHKLVYNRNIRGANRLTSKEASAKFSHDMGWATLTSWVSYSNIREDLLSDAAAGSLGRFNQRASCRASVAALSAAGVQLPQPQFLAPTPEASILGAYTPTTCDGIQYTVRNQKDVSGEIRLASNPGGPLSWFAGAYYLHINRHFGTAINEDQGLGALRSLYNGPASINPTSLLFDDRYKTNVYAGFGSLEYALSDRLTFSGALRFDREDRKVDPLVPNVIDPITNGPINPGFSVGAIVPKSRKYQQLQPKVAIRFKASDELNLFADWGVGFKAGGFNSQGSTAIIDQNFNGPLGSNINISDDYRKERSSAYEAGFKASLFDRRLTMDGAVYYTTVHDMQFFEFYTGNFGILRVVSNIDKVRLYGAEMSLSYRVVPGWTLFANGNVTRSKILKNNTRADTVGNKSPNTSDYTINLGTQVIEPIGEGLNLTFRADYRITGPTWFSTVQNQTKRSIFDLFFPGLGTGEYAKSRRDAYGILDLRAGVQAERWSLTGFVRNLTKKKYLTEVVVAPEFGGEFVSQGEGRTIGLELGWRL</sequence>